<protein>
    <submittedName>
        <fullName evidence="2">Uncharacterized protein</fullName>
    </submittedName>
</protein>
<dbReference type="AlphaFoldDB" id="A0A3M3WKQ6"/>
<reference evidence="3 4" key="1">
    <citation type="submission" date="2018-08" db="EMBL/GenBank/DDBJ databases">
        <title>Recombination of ecologically and evolutionarily significant loci maintains genetic cohesion in the Pseudomonas syringae species complex.</title>
        <authorList>
            <person name="Dillon M."/>
            <person name="Thakur S."/>
            <person name="Almeida R.N.D."/>
            <person name="Weir B.S."/>
            <person name="Guttman D.S."/>
        </authorList>
    </citation>
    <scope>NUCLEOTIDE SEQUENCE [LARGE SCALE GENOMIC DNA]</scope>
    <source>
        <strain evidence="2 4">ICMP 4316</strain>
        <strain evidence="1 3">ICMP 8636</strain>
    </source>
</reference>
<evidence type="ECO:0000313" key="3">
    <source>
        <dbReference type="Proteomes" id="UP000272627"/>
    </source>
</evidence>
<dbReference type="EMBL" id="RBPV01000237">
    <property type="protein sequence ID" value="RMO58321.1"/>
    <property type="molecule type" value="Genomic_DNA"/>
</dbReference>
<evidence type="ECO:0000313" key="1">
    <source>
        <dbReference type="EMBL" id="RML95126.1"/>
    </source>
</evidence>
<proteinExistence type="predicted"/>
<name>A0A3M3WKQ6_PSEA0</name>
<sequence length="82" mass="9172">MLGVFVKQRNEFQAVIAQVGAAFVGDILVEIQRATWIERELAFYQVMKRYVVSVLEHVVHGDEDACAALPDTAMDMYPTVLG</sequence>
<organism evidence="2 4">
    <name type="scientific">Pseudomonas amygdali pv. eriobotryae</name>
    <dbReference type="NCBI Taxonomy" id="129137"/>
    <lineage>
        <taxon>Bacteria</taxon>
        <taxon>Pseudomonadati</taxon>
        <taxon>Pseudomonadota</taxon>
        <taxon>Gammaproteobacteria</taxon>
        <taxon>Pseudomonadales</taxon>
        <taxon>Pseudomonadaceae</taxon>
        <taxon>Pseudomonas</taxon>
        <taxon>Pseudomonas amygdali</taxon>
    </lineage>
</organism>
<dbReference type="EMBL" id="RBOA01000478">
    <property type="protein sequence ID" value="RML95126.1"/>
    <property type="molecule type" value="Genomic_DNA"/>
</dbReference>
<comment type="caution">
    <text evidence="2">The sequence shown here is derived from an EMBL/GenBank/DDBJ whole genome shotgun (WGS) entry which is preliminary data.</text>
</comment>
<dbReference type="Proteomes" id="UP000275613">
    <property type="component" value="Unassembled WGS sequence"/>
</dbReference>
<gene>
    <name evidence="2" type="ORF">ALQ39_200106</name>
    <name evidence="1" type="ORF">ALQ86_200188</name>
</gene>
<evidence type="ECO:0000313" key="2">
    <source>
        <dbReference type="EMBL" id="RMO58321.1"/>
    </source>
</evidence>
<accession>A0A3M3WKQ6</accession>
<evidence type="ECO:0000313" key="4">
    <source>
        <dbReference type="Proteomes" id="UP000275613"/>
    </source>
</evidence>
<dbReference type="Proteomes" id="UP000272627">
    <property type="component" value="Unassembled WGS sequence"/>
</dbReference>